<dbReference type="AlphaFoldDB" id="A0A2V1CXG8"/>
<name>A0A2V1CXG8_9PLEO</name>
<dbReference type="EMBL" id="KZ806318">
    <property type="protein sequence ID" value="PVH90430.1"/>
    <property type="molecule type" value="Genomic_DNA"/>
</dbReference>
<organism evidence="1 2">
    <name type="scientific">Periconia macrospinosa</name>
    <dbReference type="NCBI Taxonomy" id="97972"/>
    <lineage>
        <taxon>Eukaryota</taxon>
        <taxon>Fungi</taxon>
        <taxon>Dikarya</taxon>
        <taxon>Ascomycota</taxon>
        <taxon>Pezizomycotina</taxon>
        <taxon>Dothideomycetes</taxon>
        <taxon>Pleosporomycetidae</taxon>
        <taxon>Pleosporales</taxon>
        <taxon>Massarineae</taxon>
        <taxon>Periconiaceae</taxon>
        <taxon>Periconia</taxon>
    </lineage>
</organism>
<reference evidence="1 2" key="1">
    <citation type="journal article" date="2018" name="Sci. Rep.">
        <title>Comparative genomics provides insights into the lifestyle and reveals functional heterogeneity of dark septate endophytic fungi.</title>
        <authorList>
            <person name="Knapp D.G."/>
            <person name="Nemeth J.B."/>
            <person name="Barry K."/>
            <person name="Hainaut M."/>
            <person name="Henrissat B."/>
            <person name="Johnson J."/>
            <person name="Kuo A."/>
            <person name="Lim J.H.P."/>
            <person name="Lipzen A."/>
            <person name="Nolan M."/>
            <person name="Ohm R.A."/>
            <person name="Tamas L."/>
            <person name="Grigoriev I.V."/>
            <person name="Spatafora J.W."/>
            <person name="Nagy L.G."/>
            <person name="Kovacs G.M."/>
        </authorList>
    </citation>
    <scope>NUCLEOTIDE SEQUENCE [LARGE SCALE GENOMIC DNA]</scope>
    <source>
        <strain evidence="1 2">DSE2036</strain>
    </source>
</reference>
<proteinExistence type="predicted"/>
<feature type="non-terminal residue" evidence="1">
    <location>
        <position position="1"/>
    </location>
</feature>
<feature type="non-terminal residue" evidence="1">
    <location>
        <position position="246"/>
    </location>
</feature>
<gene>
    <name evidence="1" type="ORF">DM02DRAFT_507982</name>
</gene>
<dbReference type="OrthoDB" id="4160379at2759"/>
<keyword evidence="2" id="KW-1185">Reference proteome</keyword>
<evidence type="ECO:0000313" key="2">
    <source>
        <dbReference type="Proteomes" id="UP000244855"/>
    </source>
</evidence>
<dbReference type="STRING" id="97972.A0A2V1CXG8"/>
<accession>A0A2V1CXG8</accession>
<protein>
    <submittedName>
        <fullName evidence="1">Uncharacterized protein</fullName>
    </submittedName>
</protein>
<dbReference type="Proteomes" id="UP000244855">
    <property type="component" value="Unassembled WGS sequence"/>
</dbReference>
<sequence>LLRSYIILGPKELRLRSDGSPPHPYLTKHLGIACKHCGFKTTSVQVVGRHLSKDHNVKRKSSMWLRDHVVEGLTLQSWDRNGTYGYWTVALDRSTMANSSFDNSLLQGSVPRLRRLEELHHNELERVAERQKATTTSTGSLDMAVNTNWMRRTGWNETFAGANRKLLVELVQMPRGRGQCINLGTYNDTVLCSGEEDEQKLALMVSALDRVFDRCEDTIRHTDVSIRCWLRGQYFDRPYKAPFELV</sequence>
<evidence type="ECO:0000313" key="1">
    <source>
        <dbReference type="EMBL" id="PVH90430.1"/>
    </source>
</evidence>